<accession>A0AAV2YR76</accession>
<evidence type="ECO:0000313" key="3">
    <source>
        <dbReference type="Proteomes" id="UP001146120"/>
    </source>
</evidence>
<feature type="compositionally biased region" description="Low complexity" evidence="1">
    <location>
        <begin position="1"/>
        <end position="18"/>
    </location>
</feature>
<reference evidence="2" key="2">
    <citation type="journal article" date="2023" name="Microbiol Resour">
        <title>Decontamination and Annotation of the Draft Genome Sequence of the Oomycete Lagenidium giganteum ARSEF 373.</title>
        <authorList>
            <person name="Morgan W.R."/>
            <person name="Tartar A."/>
        </authorList>
    </citation>
    <scope>NUCLEOTIDE SEQUENCE</scope>
    <source>
        <strain evidence="2">ARSEF 373</strain>
    </source>
</reference>
<evidence type="ECO:0000313" key="2">
    <source>
        <dbReference type="EMBL" id="DAZ97507.1"/>
    </source>
</evidence>
<proteinExistence type="predicted"/>
<keyword evidence="3" id="KW-1185">Reference proteome</keyword>
<gene>
    <name evidence="2" type="ORF">N0F65_009775</name>
</gene>
<protein>
    <submittedName>
        <fullName evidence="2">Uncharacterized protein</fullName>
    </submittedName>
</protein>
<organism evidence="2 3">
    <name type="scientific">Lagenidium giganteum</name>
    <dbReference type="NCBI Taxonomy" id="4803"/>
    <lineage>
        <taxon>Eukaryota</taxon>
        <taxon>Sar</taxon>
        <taxon>Stramenopiles</taxon>
        <taxon>Oomycota</taxon>
        <taxon>Peronosporomycetes</taxon>
        <taxon>Pythiales</taxon>
        <taxon>Pythiaceae</taxon>
    </lineage>
</organism>
<dbReference type="Proteomes" id="UP001146120">
    <property type="component" value="Unassembled WGS sequence"/>
</dbReference>
<reference evidence="2" key="1">
    <citation type="submission" date="2022-11" db="EMBL/GenBank/DDBJ databases">
        <authorList>
            <person name="Morgan W.R."/>
            <person name="Tartar A."/>
        </authorList>
    </citation>
    <scope>NUCLEOTIDE SEQUENCE</scope>
    <source>
        <strain evidence="2">ARSEF 373</strain>
    </source>
</reference>
<feature type="region of interest" description="Disordered" evidence="1">
    <location>
        <begin position="1"/>
        <end position="21"/>
    </location>
</feature>
<dbReference type="EMBL" id="DAKRPA010000133">
    <property type="protein sequence ID" value="DAZ97507.1"/>
    <property type="molecule type" value="Genomic_DNA"/>
</dbReference>
<sequence>MKAIQSMSATSLASSTSSPDDFPTETTFQHLFTLGLLQNKTFDTELSRSFATSTTVKGEFDFFVDGDRMWGIEFVRSGTKIGEHLSRFGPGGKRWLAIE</sequence>
<evidence type="ECO:0000256" key="1">
    <source>
        <dbReference type="SAM" id="MobiDB-lite"/>
    </source>
</evidence>
<dbReference type="AlphaFoldDB" id="A0AAV2YR76"/>
<comment type="caution">
    <text evidence="2">The sequence shown here is derived from an EMBL/GenBank/DDBJ whole genome shotgun (WGS) entry which is preliminary data.</text>
</comment>
<name>A0AAV2YR76_9STRA</name>